<keyword evidence="3" id="KW-1185">Reference proteome</keyword>
<keyword evidence="1" id="KW-0812">Transmembrane</keyword>
<dbReference type="SUPFAM" id="SSF53335">
    <property type="entry name" value="S-adenosyl-L-methionine-dependent methyltransferases"/>
    <property type="match status" value="1"/>
</dbReference>
<comment type="caution">
    <text evidence="2">The sequence shown here is derived from an EMBL/GenBank/DDBJ whole genome shotgun (WGS) entry which is preliminary data.</text>
</comment>
<evidence type="ECO:0000313" key="3">
    <source>
        <dbReference type="Proteomes" id="UP000024635"/>
    </source>
</evidence>
<dbReference type="InterPro" id="IPR029063">
    <property type="entry name" value="SAM-dependent_MTases_sf"/>
</dbReference>
<proteinExistence type="predicted"/>
<keyword evidence="1" id="KW-1133">Transmembrane helix</keyword>
<feature type="transmembrane region" description="Helical" evidence="1">
    <location>
        <begin position="7"/>
        <end position="28"/>
    </location>
</feature>
<dbReference type="EMBL" id="JARK01001344">
    <property type="protein sequence ID" value="EYC27712.1"/>
    <property type="molecule type" value="Genomic_DNA"/>
</dbReference>
<protein>
    <submittedName>
        <fullName evidence="2">Uncharacterized protein</fullName>
    </submittedName>
</protein>
<evidence type="ECO:0000313" key="2">
    <source>
        <dbReference type="EMBL" id="EYC27712.1"/>
    </source>
</evidence>
<organism evidence="2 3">
    <name type="scientific">Ancylostoma ceylanicum</name>
    <dbReference type="NCBI Taxonomy" id="53326"/>
    <lineage>
        <taxon>Eukaryota</taxon>
        <taxon>Metazoa</taxon>
        <taxon>Ecdysozoa</taxon>
        <taxon>Nematoda</taxon>
        <taxon>Chromadorea</taxon>
        <taxon>Rhabditida</taxon>
        <taxon>Rhabditina</taxon>
        <taxon>Rhabditomorpha</taxon>
        <taxon>Strongyloidea</taxon>
        <taxon>Ancylostomatidae</taxon>
        <taxon>Ancylostomatinae</taxon>
        <taxon>Ancylostoma</taxon>
    </lineage>
</organism>
<gene>
    <name evidence="2" type="primary">Acey_s0008.g142</name>
    <name evidence="2" type="ORF">Y032_0008g142</name>
</gene>
<dbReference type="CDD" id="cd02440">
    <property type="entry name" value="AdoMet_MTases"/>
    <property type="match status" value="1"/>
</dbReference>
<dbReference type="Pfam" id="PF01564">
    <property type="entry name" value="Spermine_synth"/>
    <property type="match status" value="1"/>
</dbReference>
<dbReference type="Proteomes" id="UP000024635">
    <property type="component" value="Unassembled WGS sequence"/>
</dbReference>
<sequence>MRGQVSRLSICFGIVFTMFFAALLLSSVPEKTSLDSESEMIPPTPGPEMEEYNEKEFVNLLRSTYGESRFIVEFCLAHNACFNIVDELRTIGSRTVVVRAAEKYNFVLTRTALKFPKKLTRSTVDTSKWEIEFTNFNEGVTYVMIEELVSCGVLHGKNSQAKVLSLGLGGGFINGYMHAEFPQMKISVVEINERSIEMAKKWFGLKTDERHEVILMDGAKYVEECAQKGEDFDIIFLDACFLNKDVDLICPTAVFLQADVIENIAKLLGNRGILVINVLPNRDDSNDPLKKVSEEALKPFLTVLVTIKCDEQLSRKLGFATAVTIPP</sequence>
<keyword evidence="1" id="KW-0472">Membrane</keyword>
<name>A0A016VL14_9BILA</name>
<reference evidence="3" key="1">
    <citation type="journal article" date="2015" name="Nat. Genet.">
        <title>The genome and transcriptome of the zoonotic hookworm Ancylostoma ceylanicum identify infection-specific gene families.</title>
        <authorList>
            <person name="Schwarz E.M."/>
            <person name="Hu Y."/>
            <person name="Antoshechkin I."/>
            <person name="Miller M.M."/>
            <person name="Sternberg P.W."/>
            <person name="Aroian R.V."/>
        </authorList>
    </citation>
    <scope>NUCLEOTIDE SEQUENCE</scope>
    <source>
        <strain evidence="3">HY135</strain>
    </source>
</reference>
<dbReference type="AlphaFoldDB" id="A0A016VL14"/>
<dbReference type="OrthoDB" id="2016285at2759"/>
<dbReference type="Gene3D" id="3.40.50.150">
    <property type="entry name" value="Vaccinia Virus protein VP39"/>
    <property type="match status" value="1"/>
</dbReference>
<accession>A0A016VL14</accession>
<evidence type="ECO:0000256" key="1">
    <source>
        <dbReference type="SAM" id="Phobius"/>
    </source>
</evidence>